<organism evidence="1">
    <name type="scientific">freshwater metagenome</name>
    <dbReference type="NCBI Taxonomy" id="449393"/>
    <lineage>
        <taxon>unclassified sequences</taxon>
        <taxon>metagenomes</taxon>
        <taxon>ecological metagenomes</taxon>
    </lineage>
</organism>
<sequence>MRKLERDEAELYFELIEPDKAKVLLELRGRLVKLAKAEPELIISYQLPTIRVKGQNFLAFAAWNNFYSIYLLSGSLGTKIAKELTQGDLDKSAIRFAWDEKVTDKTLKLLIKAKTEQLAERAR</sequence>
<dbReference type="Gene3D" id="3.90.1150.200">
    <property type="match status" value="1"/>
</dbReference>
<proteinExistence type="predicted"/>
<reference evidence="1" key="1">
    <citation type="submission" date="2020-05" db="EMBL/GenBank/DDBJ databases">
        <authorList>
            <person name="Chiriac C."/>
            <person name="Salcher M."/>
            <person name="Ghai R."/>
            <person name="Kavagutti S V."/>
        </authorList>
    </citation>
    <scope>NUCLEOTIDE SEQUENCE</scope>
</reference>
<gene>
    <name evidence="1" type="ORF">UFOPK2373_00072</name>
</gene>
<protein>
    <submittedName>
        <fullName evidence="1">Unannotated protein</fullName>
    </submittedName>
</protein>
<dbReference type="SUPFAM" id="SSF159888">
    <property type="entry name" value="YdhG-like"/>
    <property type="match status" value="1"/>
</dbReference>
<dbReference type="EMBL" id="CAEZXL010000005">
    <property type="protein sequence ID" value="CAB4678378.1"/>
    <property type="molecule type" value="Genomic_DNA"/>
</dbReference>
<dbReference type="AlphaFoldDB" id="A0A6J6MZI3"/>
<accession>A0A6J6MZI3</accession>
<evidence type="ECO:0000313" key="1">
    <source>
        <dbReference type="EMBL" id="CAB4678378.1"/>
    </source>
</evidence>
<name>A0A6J6MZI3_9ZZZZ</name>